<evidence type="ECO:0000256" key="4">
    <source>
        <dbReference type="ARBA" id="ARBA00022824"/>
    </source>
</evidence>
<keyword evidence="4" id="KW-0256">Endoplasmic reticulum</keyword>
<dbReference type="InterPro" id="IPR051689">
    <property type="entry name" value="Sterol_desaturase/TMEM195"/>
</dbReference>
<evidence type="ECO:0000313" key="12">
    <source>
        <dbReference type="Proteomes" id="UP001497623"/>
    </source>
</evidence>
<comment type="subcellular location">
    <subcellularLocation>
        <location evidence="2">Endoplasmic reticulum membrane</location>
        <topology evidence="2">Multi-pass membrane protein</topology>
    </subcellularLocation>
</comment>
<keyword evidence="7" id="KW-0408">Iron</keyword>
<accession>A0AAV2R0V9</accession>
<evidence type="ECO:0000256" key="5">
    <source>
        <dbReference type="ARBA" id="ARBA00022989"/>
    </source>
</evidence>
<feature type="non-terminal residue" evidence="11">
    <location>
        <position position="1"/>
    </location>
</feature>
<organism evidence="11 12">
    <name type="scientific">Meganyctiphanes norvegica</name>
    <name type="common">Northern krill</name>
    <name type="synonym">Thysanopoda norvegica</name>
    <dbReference type="NCBI Taxonomy" id="48144"/>
    <lineage>
        <taxon>Eukaryota</taxon>
        <taxon>Metazoa</taxon>
        <taxon>Ecdysozoa</taxon>
        <taxon>Arthropoda</taxon>
        <taxon>Crustacea</taxon>
        <taxon>Multicrustacea</taxon>
        <taxon>Malacostraca</taxon>
        <taxon>Eumalacostraca</taxon>
        <taxon>Eucarida</taxon>
        <taxon>Euphausiacea</taxon>
        <taxon>Euphausiidae</taxon>
        <taxon>Meganyctiphanes</taxon>
    </lineage>
</organism>
<gene>
    <name evidence="11" type="ORF">MNOR_LOCUS19152</name>
</gene>
<keyword evidence="5 9" id="KW-1133">Transmembrane helix</keyword>
<evidence type="ECO:0000256" key="3">
    <source>
        <dbReference type="ARBA" id="ARBA00022692"/>
    </source>
</evidence>
<dbReference type="EMBL" id="CAXKWB010014077">
    <property type="protein sequence ID" value="CAL4109619.1"/>
    <property type="molecule type" value="Genomic_DNA"/>
</dbReference>
<evidence type="ECO:0000256" key="1">
    <source>
        <dbReference type="ARBA" id="ARBA00001962"/>
    </source>
</evidence>
<evidence type="ECO:0000313" key="11">
    <source>
        <dbReference type="EMBL" id="CAL4109619.1"/>
    </source>
</evidence>
<feature type="domain" description="Alkylglycerol monooxygenase C-terminal" evidence="10">
    <location>
        <begin position="62"/>
        <end position="127"/>
    </location>
</feature>
<evidence type="ECO:0000256" key="8">
    <source>
        <dbReference type="ARBA" id="ARBA00023136"/>
    </source>
</evidence>
<keyword evidence="8 9" id="KW-0472">Membrane</keyword>
<dbReference type="AlphaFoldDB" id="A0AAV2R0V9"/>
<reference evidence="11 12" key="1">
    <citation type="submission" date="2024-05" db="EMBL/GenBank/DDBJ databases">
        <authorList>
            <person name="Wallberg A."/>
        </authorList>
    </citation>
    <scope>NUCLEOTIDE SEQUENCE [LARGE SCALE GENOMIC DNA]</scope>
</reference>
<keyword evidence="3 9" id="KW-0812">Transmembrane</keyword>
<dbReference type="PANTHER" id="PTHR21624">
    <property type="entry name" value="STEROL DESATURASE-RELATED PROTEIN"/>
    <property type="match status" value="1"/>
</dbReference>
<dbReference type="InterPro" id="IPR056853">
    <property type="entry name" value="AGMP_C"/>
</dbReference>
<feature type="transmembrane region" description="Helical" evidence="9">
    <location>
        <begin position="86"/>
        <end position="106"/>
    </location>
</feature>
<sequence>QFFYLRLVFDKMSNMTTFGDKCRALFYGPGWVPGSPRLGDLSTLPDERPQRPKYYPQLPLWLQGYIFMHYAVSLIVKIVLVENIKVFSYLTGFLFMAFLFITIGTVSAIYDGWWWAPLVEAIRCAAFGAYIAVFPFTNILFIDYSILVYMSFSTVIWMAQSTNILRVTLASLKEKVL</sequence>
<name>A0AAV2R0V9_MEGNR</name>
<feature type="transmembrane region" description="Helical" evidence="9">
    <location>
        <begin position="58"/>
        <end position="80"/>
    </location>
</feature>
<evidence type="ECO:0000256" key="6">
    <source>
        <dbReference type="ARBA" id="ARBA00023002"/>
    </source>
</evidence>
<dbReference type="Pfam" id="PF24858">
    <property type="entry name" value="AGMP_C"/>
    <property type="match status" value="1"/>
</dbReference>
<protein>
    <recommendedName>
        <fullName evidence="10">Alkylglycerol monooxygenase C-terminal domain-containing protein</fullName>
    </recommendedName>
</protein>
<dbReference type="GO" id="GO:0006643">
    <property type="term" value="P:membrane lipid metabolic process"/>
    <property type="evidence" value="ECO:0007669"/>
    <property type="project" value="TreeGrafter"/>
</dbReference>
<comment type="cofactor">
    <cofactor evidence="1">
        <name>Fe cation</name>
        <dbReference type="ChEBI" id="CHEBI:24875"/>
    </cofactor>
</comment>
<evidence type="ECO:0000256" key="7">
    <source>
        <dbReference type="ARBA" id="ARBA00023004"/>
    </source>
</evidence>
<proteinExistence type="predicted"/>
<keyword evidence="12" id="KW-1185">Reference proteome</keyword>
<evidence type="ECO:0000256" key="2">
    <source>
        <dbReference type="ARBA" id="ARBA00004477"/>
    </source>
</evidence>
<dbReference type="GO" id="GO:0005789">
    <property type="term" value="C:endoplasmic reticulum membrane"/>
    <property type="evidence" value="ECO:0007669"/>
    <property type="project" value="UniProtKB-SubCell"/>
</dbReference>
<evidence type="ECO:0000256" key="9">
    <source>
        <dbReference type="SAM" id="Phobius"/>
    </source>
</evidence>
<dbReference type="Proteomes" id="UP001497623">
    <property type="component" value="Unassembled WGS sequence"/>
</dbReference>
<evidence type="ECO:0000259" key="10">
    <source>
        <dbReference type="Pfam" id="PF24858"/>
    </source>
</evidence>
<keyword evidence="6" id="KW-0560">Oxidoreductase</keyword>
<comment type="caution">
    <text evidence="11">The sequence shown here is derived from an EMBL/GenBank/DDBJ whole genome shotgun (WGS) entry which is preliminary data.</text>
</comment>
<dbReference type="GO" id="GO:0050479">
    <property type="term" value="F:glyceryl-ether monooxygenase activity"/>
    <property type="evidence" value="ECO:0007669"/>
    <property type="project" value="TreeGrafter"/>
</dbReference>
<dbReference type="PANTHER" id="PTHR21624:SF1">
    <property type="entry name" value="ALKYLGLYCEROL MONOOXYGENASE"/>
    <property type="match status" value="1"/>
</dbReference>